<reference evidence="4 5" key="1">
    <citation type="submission" date="2013-08" db="EMBL/GenBank/DDBJ databases">
        <title>Genome sequencing of Cellulomonas carbonis T26.</title>
        <authorList>
            <person name="Chen F."/>
            <person name="Li Y."/>
            <person name="Wang G."/>
        </authorList>
    </citation>
    <scope>NUCLEOTIDE SEQUENCE [LARGE SCALE GENOMIC DNA]</scope>
    <source>
        <strain evidence="4 5">T26</strain>
    </source>
</reference>
<evidence type="ECO:0000256" key="2">
    <source>
        <dbReference type="SAM" id="Phobius"/>
    </source>
</evidence>
<sequence>MLRVAEQAGAARPRRLLGRAGDVVWVVAALVVGWFLWPSSLGGCTTLTIVSGRSMEPTYVTGDLVVARCGQPEVGDVVVYTPPGTGGARVIHRIVDGDPGAWVLQGDNNDFLDPWEPTDADVLGRAVLHLPGVGTAGAVLLSPLAWVSLLVVALAVLVWPDREADPADEEPDDAAPGGPPGDEPATVGIAGPPAMAVGDRVGAVHE</sequence>
<keyword evidence="2" id="KW-0812">Transmembrane</keyword>
<dbReference type="InterPro" id="IPR015927">
    <property type="entry name" value="Peptidase_S24_S26A/B/C"/>
</dbReference>
<dbReference type="RefSeq" id="WP_052426395.1">
    <property type="nucleotide sequence ID" value="NZ_AXCY01000082.1"/>
</dbReference>
<dbReference type="EMBL" id="AXCY01000082">
    <property type="protein sequence ID" value="KGM09691.1"/>
    <property type="molecule type" value="Genomic_DNA"/>
</dbReference>
<proteinExistence type="predicted"/>
<keyword evidence="2" id="KW-1133">Transmembrane helix</keyword>
<dbReference type="SUPFAM" id="SSF51306">
    <property type="entry name" value="LexA/Signal peptidase"/>
    <property type="match status" value="1"/>
</dbReference>
<evidence type="ECO:0000256" key="1">
    <source>
        <dbReference type="SAM" id="MobiDB-lite"/>
    </source>
</evidence>
<evidence type="ECO:0000313" key="4">
    <source>
        <dbReference type="EMBL" id="KGM09691.1"/>
    </source>
</evidence>
<evidence type="ECO:0000259" key="3">
    <source>
        <dbReference type="Pfam" id="PF00717"/>
    </source>
</evidence>
<feature type="region of interest" description="Disordered" evidence="1">
    <location>
        <begin position="164"/>
        <end position="206"/>
    </location>
</feature>
<gene>
    <name evidence="4" type="ORF">N868_18505</name>
</gene>
<dbReference type="CDD" id="cd06462">
    <property type="entry name" value="Peptidase_S24_S26"/>
    <property type="match status" value="1"/>
</dbReference>
<organism evidence="4 5">
    <name type="scientific">Cellulomonas carbonis T26</name>
    <dbReference type="NCBI Taxonomy" id="947969"/>
    <lineage>
        <taxon>Bacteria</taxon>
        <taxon>Bacillati</taxon>
        <taxon>Actinomycetota</taxon>
        <taxon>Actinomycetes</taxon>
        <taxon>Micrococcales</taxon>
        <taxon>Cellulomonadaceae</taxon>
        <taxon>Cellulomonas</taxon>
    </lineage>
</organism>
<protein>
    <submittedName>
        <fullName evidence="4">Peptidase</fullName>
    </submittedName>
</protein>
<dbReference type="OrthoDB" id="3178064at2"/>
<dbReference type="Proteomes" id="UP000029839">
    <property type="component" value="Unassembled WGS sequence"/>
</dbReference>
<dbReference type="Pfam" id="PF00717">
    <property type="entry name" value="Peptidase_S24"/>
    <property type="match status" value="1"/>
</dbReference>
<dbReference type="Gene3D" id="2.10.109.10">
    <property type="entry name" value="Umud Fragment, subunit A"/>
    <property type="match status" value="1"/>
</dbReference>
<reference evidence="4 5" key="2">
    <citation type="journal article" date="2015" name="Stand. Genomic Sci.">
        <title>Draft genome sequence of Cellulomonas carbonis T26(T) and comparative analysis of six Cellulomonas genomes.</title>
        <authorList>
            <person name="Zhuang W."/>
            <person name="Zhang S."/>
            <person name="Xia X."/>
            <person name="Wang G."/>
        </authorList>
    </citation>
    <scope>NUCLEOTIDE SEQUENCE [LARGE SCALE GENOMIC DNA]</scope>
    <source>
        <strain evidence="4 5">T26</strain>
    </source>
</reference>
<feature type="transmembrane region" description="Helical" evidence="2">
    <location>
        <begin position="20"/>
        <end position="37"/>
    </location>
</feature>
<keyword evidence="2" id="KW-0472">Membrane</keyword>
<dbReference type="AlphaFoldDB" id="A0A0A0BP24"/>
<comment type="caution">
    <text evidence="4">The sequence shown here is derived from an EMBL/GenBank/DDBJ whole genome shotgun (WGS) entry which is preliminary data.</text>
</comment>
<name>A0A0A0BP24_9CELL</name>
<feature type="transmembrane region" description="Helical" evidence="2">
    <location>
        <begin position="138"/>
        <end position="159"/>
    </location>
</feature>
<dbReference type="InterPro" id="IPR036286">
    <property type="entry name" value="LexA/Signal_pep-like_sf"/>
</dbReference>
<keyword evidence="5" id="KW-1185">Reference proteome</keyword>
<accession>A0A0A0BP24</accession>
<feature type="domain" description="Peptidase S24/S26A/S26B/S26C" evidence="3">
    <location>
        <begin position="42"/>
        <end position="126"/>
    </location>
</feature>
<evidence type="ECO:0000313" key="5">
    <source>
        <dbReference type="Proteomes" id="UP000029839"/>
    </source>
</evidence>